<evidence type="ECO:0000313" key="2">
    <source>
        <dbReference type="Proteomes" id="UP000479226"/>
    </source>
</evidence>
<name>A0ABX0DHP3_9MICC</name>
<dbReference type="RefSeq" id="WP_165183174.1">
    <property type="nucleotide sequence ID" value="NZ_JAAKZI010000033.1"/>
</dbReference>
<protein>
    <submittedName>
        <fullName evidence="1">Uncharacterized protein</fullName>
    </submittedName>
</protein>
<sequence length="328" mass="34345">MKNGAKLIKIGAAWLLILMLAIAAAIVTISVVNAQSFGPQRTVQNYLDALRAGDGAKALGLLNARVPAGNAAVLDGAGLAKSQESIKDVSIGKPVDQPNGQRKVTVSYHVNGTELATDFELEPGPSHWLFFDSWTILPTTLPTINVSVVNATEAQVNGVAVNMPGGKNTFAVFYPGNYEAEYQSSLFAAAPVTRSVSSPLASVPAVALATGPTSELLSQVDATIHQYLDGCAKQAVLMPANCPMSAATDNRVVSPIAWSIVNYPSISITPYGGKWIMGPLTVKAQVSYQEQNLFTGAVAPVKHAEDFGFTAKLAISGTTVSVTPVVSY</sequence>
<gene>
    <name evidence="1" type="ORF">G6N77_16050</name>
</gene>
<proteinExistence type="predicted"/>
<comment type="caution">
    <text evidence="1">The sequence shown here is derived from an EMBL/GenBank/DDBJ whole genome shotgun (WGS) entry which is preliminary data.</text>
</comment>
<dbReference type="EMBL" id="JAAKZI010000033">
    <property type="protein sequence ID" value="NGN84955.1"/>
    <property type="molecule type" value="Genomic_DNA"/>
</dbReference>
<dbReference type="Proteomes" id="UP000479226">
    <property type="component" value="Unassembled WGS sequence"/>
</dbReference>
<evidence type="ECO:0000313" key="1">
    <source>
        <dbReference type="EMBL" id="NGN84955.1"/>
    </source>
</evidence>
<reference evidence="1 2" key="1">
    <citation type="submission" date="2020-02" db="EMBL/GenBank/DDBJ databases">
        <title>Genome sequence of the type strain DSM 27180 of Arthrobacter silviterrae.</title>
        <authorList>
            <person name="Gao J."/>
            <person name="Sun J."/>
        </authorList>
    </citation>
    <scope>NUCLEOTIDE SEQUENCE [LARGE SCALE GENOMIC DNA]</scope>
    <source>
        <strain evidence="1 2">DSM 27180</strain>
    </source>
</reference>
<organism evidence="1 2">
    <name type="scientific">Arthrobacter silviterrae</name>
    <dbReference type="NCBI Taxonomy" id="2026658"/>
    <lineage>
        <taxon>Bacteria</taxon>
        <taxon>Bacillati</taxon>
        <taxon>Actinomycetota</taxon>
        <taxon>Actinomycetes</taxon>
        <taxon>Micrococcales</taxon>
        <taxon>Micrococcaceae</taxon>
        <taxon>Arthrobacter</taxon>
    </lineage>
</organism>
<accession>A0ABX0DHP3</accession>
<keyword evidence="2" id="KW-1185">Reference proteome</keyword>